<evidence type="ECO:0000313" key="3">
    <source>
        <dbReference type="EMBL" id="UNI16862.1"/>
    </source>
</evidence>
<protein>
    <submittedName>
        <fullName evidence="3">Uncharacterized protein</fullName>
    </submittedName>
</protein>
<evidence type="ECO:0000256" key="2">
    <source>
        <dbReference type="SAM" id="Phobius"/>
    </source>
</evidence>
<reference evidence="3" key="1">
    <citation type="submission" date="2021-11" db="EMBL/GenBank/DDBJ databases">
        <title>Purpureocillium_takamizusanense_genome.</title>
        <authorList>
            <person name="Nguyen N.-H."/>
        </authorList>
    </citation>
    <scope>NUCLEOTIDE SEQUENCE</scope>
    <source>
        <strain evidence="3">PT3</strain>
    </source>
</reference>
<sequence>MDKSAAQDAVDSIHDDPDSNPPIMGRSTQHRRIILTALAKWLVTVTLAVSVYLVLWSYSSRIAMASDKKREFNVVMTGLSIGLGLSTASSLKAMVRELRWWLLSLRQYSSKEAELILNSEHLSCMIQLGWISRDWIVRSFVLFWLSINLAAQIAVATIGLTYNVDSSEIIAVTAPGMVFVPNLSSIGDVKPETASPEQLRYIAKTHGSYTDHSVRLGMDEYLPRPGTIESMKQPNIFSDRDSTRHTYVFYEATVYNASGRQPGETRVATNRSITFLTTCSSHKVLNDDAWNTTVTLDDGHKTRIGLPNSSGLNQTLFMTDSEQPDLTTRWSIINVLEASSTDSWHYRCNVSAEHVTNAVLVEHEVSDFVATVASAAIALQGFGAALNAANCSRSRDQFQSYPFKSYYGGPQQGNGAALAWRMSLFAAGFIASVAESNYLQMVPGLAPLDTVVLKLFDWGYVHLNLGLIVGLQLLLAAGTLGVVTRHCHPPPQILDTADNQRSTQTNSWSYIDM</sequence>
<evidence type="ECO:0000256" key="1">
    <source>
        <dbReference type="SAM" id="MobiDB-lite"/>
    </source>
</evidence>
<accession>A0A9Q8V9J9</accession>
<keyword evidence="2" id="KW-0472">Membrane</keyword>
<keyword evidence="2" id="KW-0812">Transmembrane</keyword>
<dbReference type="OrthoDB" id="3596604at2759"/>
<proteinExistence type="predicted"/>
<organism evidence="3 4">
    <name type="scientific">Purpureocillium takamizusanense</name>
    <dbReference type="NCBI Taxonomy" id="2060973"/>
    <lineage>
        <taxon>Eukaryota</taxon>
        <taxon>Fungi</taxon>
        <taxon>Dikarya</taxon>
        <taxon>Ascomycota</taxon>
        <taxon>Pezizomycotina</taxon>
        <taxon>Sordariomycetes</taxon>
        <taxon>Hypocreomycetidae</taxon>
        <taxon>Hypocreales</taxon>
        <taxon>Ophiocordycipitaceae</taxon>
        <taxon>Purpureocillium</taxon>
    </lineage>
</organism>
<dbReference type="GeneID" id="72065219"/>
<feature type="transmembrane region" description="Helical" evidence="2">
    <location>
        <begin position="75"/>
        <end position="95"/>
    </location>
</feature>
<dbReference type="KEGG" id="ptkz:JDV02_003259"/>
<dbReference type="RefSeq" id="XP_047840343.1">
    <property type="nucleotide sequence ID" value="XM_047984369.1"/>
</dbReference>
<dbReference type="EMBL" id="CP086355">
    <property type="protein sequence ID" value="UNI16862.1"/>
    <property type="molecule type" value="Genomic_DNA"/>
</dbReference>
<feature type="transmembrane region" description="Helical" evidence="2">
    <location>
        <begin position="140"/>
        <end position="162"/>
    </location>
</feature>
<feature type="compositionally biased region" description="Basic and acidic residues" evidence="1">
    <location>
        <begin position="1"/>
        <end position="17"/>
    </location>
</feature>
<evidence type="ECO:0000313" key="4">
    <source>
        <dbReference type="Proteomes" id="UP000829364"/>
    </source>
</evidence>
<name>A0A9Q8V9J9_9HYPO</name>
<keyword evidence="4" id="KW-1185">Reference proteome</keyword>
<dbReference type="AlphaFoldDB" id="A0A9Q8V9J9"/>
<gene>
    <name evidence="3" type="ORF">JDV02_003259</name>
</gene>
<dbReference type="Proteomes" id="UP000829364">
    <property type="component" value="Chromosome 2"/>
</dbReference>
<feature type="region of interest" description="Disordered" evidence="1">
    <location>
        <begin position="1"/>
        <end position="25"/>
    </location>
</feature>
<feature type="transmembrane region" description="Helical" evidence="2">
    <location>
        <begin position="33"/>
        <end position="55"/>
    </location>
</feature>
<keyword evidence="2" id="KW-1133">Transmembrane helix</keyword>